<dbReference type="AlphaFoldDB" id="A0AAW1R7A9"/>
<dbReference type="GO" id="GO:0019432">
    <property type="term" value="P:triglyceride biosynthetic process"/>
    <property type="evidence" value="ECO:0007669"/>
    <property type="project" value="TreeGrafter"/>
</dbReference>
<dbReference type="EMBL" id="JALJOR010000001">
    <property type="protein sequence ID" value="KAK9829420.1"/>
    <property type="molecule type" value="Genomic_DNA"/>
</dbReference>
<keyword evidence="6" id="KW-0444">Lipid biosynthesis</keyword>
<dbReference type="Pfam" id="PF03982">
    <property type="entry name" value="DAGAT"/>
    <property type="match status" value="1"/>
</dbReference>
<evidence type="ECO:0000256" key="12">
    <source>
        <dbReference type="ARBA" id="ARBA00023098"/>
    </source>
</evidence>
<dbReference type="GO" id="GO:0006071">
    <property type="term" value="P:glycerol metabolic process"/>
    <property type="evidence" value="ECO:0007669"/>
    <property type="project" value="UniProtKB-KW"/>
</dbReference>
<evidence type="ECO:0000256" key="5">
    <source>
        <dbReference type="ARBA" id="ARBA00013244"/>
    </source>
</evidence>
<keyword evidence="9" id="KW-0319">Glycerol metabolism</keyword>
<evidence type="ECO:0000256" key="9">
    <source>
        <dbReference type="ARBA" id="ARBA00022798"/>
    </source>
</evidence>
<organism evidence="15 16">
    <name type="scientific">[Myrmecia] bisecta</name>
    <dbReference type="NCBI Taxonomy" id="41462"/>
    <lineage>
        <taxon>Eukaryota</taxon>
        <taxon>Viridiplantae</taxon>
        <taxon>Chlorophyta</taxon>
        <taxon>core chlorophytes</taxon>
        <taxon>Trebouxiophyceae</taxon>
        <taxon>Trebouxiales</taxon>
        <taxon>Trebouxiaceae</taxon>
        <taxon>Myrmecia</taxon>
    </lineage>
</organism>
<reference evidence="15 16" key="1">
    <citation type="journal article" date="2024" name="Nat. Commun.">
        <title>Phylogenomics reveals the evolutionary origins of lichenization in chlorophyte algae.</title>
        <authorList>
            <person name="Puginier C."/>
            <person name="Libourel C."/>
            <person name="Otte J."/>
            <person name="Skaloud P."/>
            <person name="Haon M."/>
            <person name="Grisel S."/>
            <person name="Petersen M."/>
            <person name="Berrin J.G."/>
            <person name="Delaux P.M."/>
            <person name="Dal Grande F."/>
            <person name="Keller J."/>
        </authorList>
    </citation>
    <scope>NUCLEOTIDE SEQUENCE [LARGE SCALE GENOMIC DNA]</scope>
    <source>
        <strain evidence="15 16">SAG 2043</strain>
    </source>
</reference>
<comment type="caution">
    <text evidence="15">The sequence shown here is derived from an EMBL/GenBank/DDBJ whole genome shotgun (WGS) entry which is preliminary data.</text>
</comment>
<keyword evidence="7" id="KW-0808">Transferase</keyword>
<dbReference type="InterPro" id="IPR012349">
    <property type="entry name" value="Split_barrel_FMN-bd"/>
</dbReference>
<dbReference type="Gene3D" id="2.30.110.10">
    <property type="entry name" value="Electron Transport, Fmn-binding Protein, Chain A"/>
    <property type="match status" value="1"/>
</dbReference>
<evidence type="ECO:0000256" key="10">
    <source>
        <dbReference type="ARBA" id="ARBA00022824"/>
    </source>
</evidence>
<dbReference type="GO" id="GO:0005789">
    <property type="term" value="C:endoplasmic reticulum membrane"/>
    <property type="evidence" value="ECO:0007669"/>
    <property type="project" value="UniProtKB-SubCell"/>
</dbReference>
<evidence type="ECO:0000256" key="8">
    <source>
        <dbReference type="ARBA" id="ARBA00022692"/>
    </source>
</evidence>
<dbReference type="Proteomes" id="UP001489004">
    <property type="component" value="Unassembled WGS sequence"/>
</dbReference>
<evidence type="ECO:0000256" key="2">
    <source>
        <dbReference type="ARBA" id="ARBA00004771"/>
    </source>
</evidence>
<evidence type="ECO:0000256" key="14">
    <source>
        <dbReference type="ARBA" id="ARBA00023315"/>
    </source>
</evidence>
<evidence type="ECO:0000256" key="7">
    <source>
        <dbReference type="ARBA" id="ARBA00022679"/>
    </source>
</evidence>
<protein>
    <recommendedName>
        <fullName evidence="5">diacylglycerol O-acyltransferase</fullName>
        <ecNumber evidence="5">2.3.1.20</ecNumber>
    </recommendedName>
</protein>
<comment type="subcellular location">
    <subcellularLocation>
        <location evidence="1">Endoplasmic reticulum membrane</location>
        <topology evidence="1">Multi-pass membrane protein</topology>
    </subcellularLocation>
</comment>
<proteinExistence type="inferred from homology"/>
<dbReference type="PANTHER" id="PTHR12317:SF0">
    <property type="entry name" value="ACYLTRANSFERASE"/>
    <property type="match status" value="1"/>
</dbReference>
<dbReference type="InterPro" id="IPR007130">
    <property type="entry name" value="DAGAT"/>
</dbReference>
<dbReference type="SUPFAM" id="SSF50475">
    <property type="entry name" value="FMN-binding split barrel"/>
    <property type="match status" value="1"/>
</dbReference>
<evidence type="ECO:0000256" key="1">
    <source>
        <dbReference type="ARBA" id="ARBA00004477"/>
    </source>
</evidence>
<evidence type="ECO:0000256" key="6">
    <source>
        <dbReference type="ARBA" id="ARBA00022516"/>
    </source>
</evidence>
<keyword evidence="11" id="KW-1133">Transmembrane helix</keyword>
<keyword evidence="14" id="KW-0012">Acyltransferase</keyword>
<dbReference type="PANTHER" id="PTHR12317">
    <property type="entry name" value="DIACYLGLYCEROL O-ACYLTRANSFERASE"/>
    <property type="match status" value="1"/>
</dbReference>
<keyword evidence="8" id="KW-0812">Transmembrane</keyword>
<dbReference type="GO" id="GO:0010181">
    <property type="term" value="F:FMN binding"/>
    <property type="evidence" value="ECO:0007669"/>
    <property type="project" value="InterPro"/>
</dbReference>
<comment type="pathway">
    <text evidence="2">Glycerolipid metabolism; triacylglycerol biosynthesis.</text>
</comment>
<evidence type="ECO:0000256" key="3">
    <source>
        <dbReference type="ARBA" id="ARBA00005189"/>
    </source>
</evidence>
<keyword evidence="12" id="KW-0443">Lipid metabolism</keyword>
<keyword evidence="13" id="KW-0472">Membrane</keyword>
<accession>A0AAW1R7A9</accession>
<evidence type="ECO:0000313" key="16">
    <source>
        <dbReference type="Proteomes" id="UP001489004"/>
    </source>
</evidence>
<dbReference type="EC" id="2.3.1.20" evidence="5"/>
<name>A0AAW1R7A9_9CHLO</name>
<evidence type="ECO:0000256" key="4">
    <source>
        <dbReference type="ARBA" id="ARBA00005420"/>
    </source>
</evidence>
<comment type="similarity">
    <text evidence="4">Belongs to the diacylglycerol acyltransferase family.</text>
</comment>
<evidence type="ECO:0000313" key="15">
    <source>
        <dbReference type="EMBL" id="KAK9829420.1"/>
    </source>
</evidence>
<evidence type="ECO:0000256" key="11">
    <source>
        <dbReference type="ARBA" id="ARBA00022989"/>
    </source>
</evidence>
<comment type="pathway">
    <text evidence="3">Lipid metabolism.</text>
</comment>
<gene>
    <name evidence="15" type="ORF">WJX72_005754</name>
</gene>
<dbReference type="GO" id="GO:0004144">
    <property type="term" value="F:diacylglycerol O-acyltransferase activity"/>
    <property type="evidence" value="ECO:0007669"/>
    <property type="project" value="UniProtKB-EC"/>
</dbReference>
<keyword evidence="16" id="KW-1185">Reference proteome</keyword>
<evidence type="ECO:0000256" key="13">
    <source>
        <dbReference type="ARBA" id="ARBA00023136"/>
    </source>
</evidence>
<sequence>MAKNVAGQRQGPVESEWHNHLDRSIAACADQNDSRIVQVATVRPDNTPACRSMGCLGFLPGTSQLKLMTHRLSLKVPDLQHNPWVEVCWYLPTSRKSGGQAILLSVGGAAESLLDEPCTMDLVLKRRKGFIRIALETGASLVPVIGFGENELYCAGNLDPKSRLGRLQRQALKLLGWSIPYFYGDPLLFGSWGYVPRRVPLNIVTGPPLNVPKLGTAALETPDGRAAVEEYHKKYITALTNLYDQYKDSFATERKRELRLVE</sequence>
<keyword evidence="10" id="KW-0256">Endoplasmic reticulum</keyword>